<sequence length="332" mass="38788">MKLENVPLVSIIVITYNSSKYVLETLESAKAQTYQNIELIVSDDCSTDDTIEVCQNWLNKNEERFVRTELLTVSQNTGIPANCNRGYKAAKGEWIKGIAGDDVLVNTAIQNYVLAITSNTVFLVGQIQPFNIDKNRMIILKDIDPEKYHLKFFDLSASQQHKYLLTKSFNFAPSVFLKKCLFEKYGTFNEKYKFIEDLPYWLHLTSCNIKFDYLPIVTVFYRTGHESMVFSNEHFFNIKFYNCLYLFRTSIIYPQIPIWNISFYQSELFERICYYIIVNIFKNKKTKITKILYKVFCNLRINTILYKLKRGINSISTGTQGVHDKKSSENSK</sequence>
<dbReference type="AlphaFoldDB" id="A0A5J4RKI8"/>
<evidence type="ECO:0000313" key="2">
    <source>
        <dbReference type="EMBL" id="KAA6333670.1"/>
    </source>
</evidence>
<dbReference type="PANTHER" id="PTHR22916:SF3">
    <property type="entry name" value="UDP-GLCNAC:BETAGAL BETA-1,3-N-ACETYLGLUCOSAMINYLTRANSFERASE-LIKE PROTEIN 1"/>
    <property type="match status" value="1"/>
</dbReference>
<gene>
    <name evidence="2" type="ORF">EZS27_017946</name>
</gene>
<reference evidence="2" key="1">
    <citation type="submission" date="2019-03" db="EMBL/GenBank/DDBJ databases">
        <title>Single cell metagenomics reveals metabolic interactions within the superorganism composed of flagellate Streblomastix strix and complex community of Bacteroidetes bacteria on its surface.</title>
        <authorList>
            <person name="Treitli S.C."/>
            <person name="Kolisko M."/>
            <person name="Husnik F."/>
            <person name="Keeling P."/>
            <person name="Hampl V."/>
        </authorList>
    </citation>
    <scope>NUCLEOTIDE SEQUENCE</scope>
    <source>
        <strain evidence="2">STM</strain>
    </source>
</reference>
<name>A0A5J4RKI8_9ZZZZ</name>
<proteinExistence type="predicted"/>
<dbReference type="InterPro" id="IPR029044">
    <property type="entry name" value="Nucleotide-diphossugar_trans"/>
</dbReference>
<dbReference type="PANTHER" id="PTHR22916">
    <property type="entry name" value="GLYCOSYLTRANSFERASE"/>
    <property type="match status" value="1"/>
</dbReference>
<accession>A0A5J4RKI8</accession>
<dbReference type="Pfam" id="PF00535">
    <property type="entry name" value="Glycos_transf_2"/>
    <property type="match status" value="1"/>
</dbReference>
<feature type="domain" description="Glycosyltransferase 2-like" evidence="1">
    <location>
        <begin position="10"/>
        <end position="153"/>
    </location>
</feature>
<dbReference type="InterPro" id="IPR001173">
    <property type="entry name" value="Glyco_trans_2-like"/>
</dbReference>
<organism evidence="2">
    <name type="scientific">termite gut metagenome</name>
    <dbReference type="NCBI Taxonomy" id="433724"/>
    <lineage>
        <taxon>unclassified sequences</taxon>
        <taxon>metagenomes</taxon>
        <taxon>organismal metagenomes</taxon>
    </lineage>
</organism>
<dbReference type="GO" id="GO:0016758">
    <property type="term" value="F:hexosyltransferase activity"/>
    <property type="evidence" value="ECO:0007669"/>
    <property type="project" value="UniProtKB-ARBA"/>
</dbReference>
<dbReference type="EMBL" id="SNRY01001085">
    <property type="protein sequence ID" value="KAA6333670.1"/>
    <property type="molecule type" value="Genomic_DNA"/>
</dbReference>
<evidence type="ECO:0000259" key="1">
    <source>
        <dbReference type="Pfam" id="PF00535"/>
    </source>
</evidence>
<comment type="caution">
    <text evidence="2">The sequence shown here is derived from an EMBL/GenBank/DDBJ whole genome shotgun (WGS) entry which is preliminary data.</text>
</comment>
<dbReference type="Gene3D" id="3.90.550.10">
    <property type="entry name" value="Spore Coat Polysaccharide Biosynthesis Protein SpsA, Chain A"/>
    <property type="match status" value="1"/>
</dbReference>
<protein>
    <submittedName>
        <fullName evidence="2">Spore coat polysaccharide biosynthesis protein SpsA</fullName>
    </submittedName>
</protein>
<dbReference type="SUPFAM" id="SSF53448">
    <property type="entry name" value="Nucleotide-diphospho-sugar transferases"/>
    <property type="match status" value="1"/>
</dbReference>